<feature type="compositionally biased region" description="Pro residues" evidence="1">
    <location>
        <begin position="211"/>
        <end position="225"/>
    </location>
</feature>
<feature type="region of interest" description="Disordered" evidence="1">
    <location>
        <begin position="443"/>
        <end position="470"/>
    </location>
</feature>
<keyword evidence="2" id="KW-0812">Transmembrane</keyword>
<feature type="compositionally biased region" description="Basic and acidic residues" evidence="1">
    <location>
        <begin position="226"/>
        <end position="235"/>
    </location>
</feature>
<feature type="compositionally biased region" description="Acidic residues" evidence="1">
    <location>
        <begin position="236"/>
        <end position="255"/>
    </location>
</feature>
<dbReference type="AlphaFoldDB" id="A0AAD4LHI6"/>
<dbReference type="Gene3D" id="2.60.40.1210">
    <property type="entry name" value="Cellobiose dehydrogenase, cytochrome domain"/>
    <property type="match status" value="1"/>
</dbReference>
<evidence type="ECO:0000256" key="3">
    <source>
        <dbReference type="SAM" id="SignalP"/>
    </source>
</evidence>
<evidence type="ECO:0000313" key="4">
    <source>
        <dbReference type="EMBL" id="KAH8993431.1"/>
    </source>
</evidence>
<dbReference type="EMBL" id="JAKELL010000018">
    <property type="protein sequence ID" value="KAH8993431.1"/>
    <property type="molecule type" value="Genomic_DNA"/>
</dbReference>
<dbReference type="PANTHER" id="PTHR47797:SF3">
    <property type="entry name" value="CYTOCHROME B561 DOMAIN-CONTAINING PROTEIN"/>
    <property type="match status" value="1"/>
</dbReference>
<organism evidence="4 5">
    <name type="scientific">Lactarius akahatsu</name>
    <dbReference type="NCBI Taxonomy" id="416441"/>
    <lineage>
        <taxon>Eukaryota</taxon>
        <taxon>Fungi</taxon>
        <taxon>Dikarya</taxon>
        <taxon>Basidiomycota</taxon>
        <taxon>Agaricomycotina</taxon>
        <taxon>Agaricomycetes</taxon>
        <taxon>Russulales</taxon>
        <taxon>Russulaceae</taxon>
        <taxon>Lactarius</taxon>
    </lineage>
</organism>
<feature type="compositionally biased region" description="Polar residues" evidence="1">
    <location>
        <begin position="26"/>
        <end position="47"/>
    </location>
</feature>
<feature type="transmembrane region" description="Helical" evidence="2">
    <location>
        <begin position="383"/>
        <end position="405"/>
    </location>
</feature>
<sequence>MRILSRDSTTKFLLAAALFLAPSPVKSGSSESDLETRQSTGTASDYNMQRSWTAAQRDISCAPWAARSWAGWPCTLTPDLPIRRADVQPTHVSGFGRNMGDSPMVVVWPSRGADGEYSSVALSQRKAPYEVMPTPDPHPPFTAKLSITDTYVTVENPQIAFTRNAPPDGMQNIIWAFSHTPPGSDDPGAPISIHHKIGRGVLNLTRIPDIPAKPPGPLPPFPPPVHIDHPPHPQEDHDDDEKAEDEGESHDEDDVGGGSASFVHGVLCTVGFLLVLPSGALVARYAQATGSPRAFQLHRLLQFGVGSCLFPLPQSCFTQRRFIQPVRLSREARSRICSWIAMAPVWRTRWEVSASCCCTSRSARLGAGSYRIPEERRTGAHGALLAGLGGAIVLLAFFETWLGLVSAGRSTLVWSALLLTVPALYVVGVMTVQRRFGSAKENAKGEYVALDTRPPSNDELEELEDGDEKL</sequence>
<accession>A0AAD4LHI6</accession>
<evidence type="ECO:0000256" key="2">
    <source>
        <dbReference type="SAM" id="Phobius"/>
    </source>
</evidence>
<feature type="region of interest" description="Disordered" evidence="1">
    <location>
        <begin position="24"/>
        <end position="47"/>
    </location>
</feature>
<dbReference type="SUPFAM" id="SSF49344">
    <property type="entry name" value="CBD9-like"/>
    <property type="match status" value="1"/>
</dbReference>
<feature type="compositionally biased region" description="Acidic residues" evidence="1">
    <location>
        <begin position="458"/>
        <end position="470"/>
    </location>
</feature>
<dbReference type="Proteomes" id="UP001201163">
    <property type="component" value="Unassembled WGS sequence"/>
</dbReference>
<proteinExistence type="predicted"/>
<feature type="chain" id="PRO_5042125972" description="DOMON domain-containing protein" evidence="3">
    <location>
        <begin position="28"/>
        <end position="470"/>
    </location>
</feature>
<feature type="transmembrane region" description="Helical" evidence="2">
    <location>
        <begin position="411"/>
        <end position="432"/>
    </location>
</feature>
<feature type="region of interest" description="Disordered" evidence="1">
    <location>
        <begin position="206"/>
        <end position="256"/>
    </location>
</feature>
<name>A0AAD4LHI6_9AGAM</name>
<keyword evidence="2" id="KW-0472">Membrane</keyword>
<evidence type="ECO:0008006" key="6">
    <source>
        <dbReference type="Google" id="ProtNLM"/>
    </source>
</evidence>
<gene>
    <name evidence="4" type="ORF">EDB92DRAFT_2113761</name>
</gene>
<keyword evidence="3" id="KW-0732">Signal</keyword>
<feature type="transmembrane region" description="Helical" evidence="2">
    <location>
        <begin position="262"/>
        <end position="283"/>
    </location>
</feature>
<protein>
    <recommendedName>
        <fullName evidence="6">DOMON domain-containing protein</fullName>
    </recommendedName>
</protein>
<evidence type="ECO:0000313" key="5">
    <source>
        <dbReference type="Proteomes" id="UP001201163"/>
    </source>
</evidence>
<dbReference type="PANTHER" id="PTHR47797">
    <property type="entry name" value="DEHYDROGENASE, PUTATIVE (AFU_ORTHOLOGUE AFUA_8G05805)-RELATED"/>
    <property type="match status" value="1"/>
</dbReference>
<keyword evidence="2" id="KW-1133">Transmembrane helix</keyword>
<reference evidence="4" key="1">
    <citation type="submission" date="2022-01" db="EMBL/GenBank/DDBJ databases">
        <title>Comparative genomics reveals a dynamic genome evolution in the ectomycorrhizal milk-cap (Lactarius) mushrooms.</title>
        <authorList>
            <consortium name="DOE Joint Genome Institute"/>
            <person name="Lebreton A."/>
            <person name="Tang N."/>
            <person name="Kuo A."/>
            <person name="LaButti K."/>
            <person name="Drula E."/>
            <person name="Barry K."/>
            <person name="Clum A."/>
            <person name="Lipzen A."/>
            <person name="Mousain D."/>
            <person name="Ng V."/>
            <person name="Wang R."/>
            <person name="Wang X."/>
            <person name="Dai Y."/>
            <person name="Henrissat B."/>
            <person name="Grigoriev I.V."/>
            <person name="Guerin-Laguette A."/>
            <person name="Yu F."/>
            <person name="Martin F.M."/>
        </authorList>
    </citation>
    <scope>NUCLEOTIDE SEQUENCE</scope>
    <source>
        <strain evidence="4">QP</strain>
    </source>
</reference>
<evidence type="ECO:0000256" key="1">
    <source>
        <dbReference type="SAM" id="MobiDB-lite"/>
    </source>
</evidence>
<comment type="caution">
    <text evidence="4">The sequence shown here is derived from an EMBL/GenBank/DDBJ whole genome shotgun (WGS) entry which is preliminary data.</text>
</comment>
<feature type="signal peptide" evidence="3">
    <location>
        <begin position="1"/>
        <end position="27"/>
    </location>
</feature>
<keyword evidence="5" id="KW-1185">Reference proteome</keyword>